<evidence type="ECO:0000256" key="1">
    <source>
        <dbReference type="ARBA" id="ARBA00004137"/>
    </source>
</evidence>
<evidence type="ECO:0000256" key="6">
    <source>
        <dbReference type="ARBA" id="ARBA00022801"/>
    </source>
</evidence>
<dbReference type="AlphaFoldDB" id="A0A507CXI9"/>
<protein>
    <recommendedName>
        <fullName evidence="3 8">Mitochondrial inner membrane protease ATP23</fullName>
        <ecNumber evidence="8">3.4.24.-</ecNumber>
    </recommendedName>
</protein>
<comment type="subcellular location">
    <subcellularLocation>
        <location evidence="1 8">Mitochondrion inner membrane</location>
        <topology evidence="1 8">Peripheral membrane protein</topology>
        <orientation evidence="1 8">Intermembrane side</orientation>
    </subcellularLocation>
</comment>
<dbReference type="OrthoDB" id="285308at2759"/>
<dbReference type="Proteomes" id="UP000320475">
    <property type="component" value="Unassembled WGS sequence"/>
</dbReference>
<dbReference type="Pfam" id="PF09768">
    <property type="entry name" value="Peptidase_M76"/>
    <property type="match status" value="1"/>
</dbReference>
<keyword evidence="5 8" id="KW-0479">Metal-binding</keyword>
<evidence type="ECO:0000256" key="5">
    <source>
        <dbReference type="ARBA" id="ARBA00022723"/>
    </source>
</evidence>
<evidence type="ECO:0000313" key="9">
    <source>
        <dbReference type="EMBL" id="TPX43904.1"/>
    </source>
</evidence>
<dbReference type="GO" id="GO:0046872">
    <property type="term" value="F:metal ion binding"/>
    <property type="evidence" value="ECO:0007669"/>
    <property type="project" value="UniProtKB-KW"/>
</dbReference>
<dbReference type="GO" id="GO:0033615">
    <property type="term" value="P:mitochondrial proton-transporting ATP synthase complex assembly"/>
    <property type="evidence" value="ECO:0007669"/>
    <property type="project" value="TreeGrafter"/>
</dbReference>
<organism evidence="9 10">
    <name type="scientific">Synchytrium endobioticum</name>
    <dbReference type="NCBI Taxonomy" id="286115"/>
    <lineage>
        <taxon>Eukaryota</taxon>
        <taxon>Fungi</taxon>
        <taxon>Fungi incertae sedis</taxon>
        <taxon>Chytridiomycota</taxon>
        <taxon>Chytridiomycota incertae sedis</taxon>
        <taxon>Chytridiomycetes</taxon>
        <taxon>Synchytriales</taxon>
        <taxon>Synchytriaceae</taxon>
        <taxon>Synchytrium</taxon>
    </lineage>
</organism>
<keyword evidence="8" id="KW-0496">Mitochondrion</keyword>
<keyword evidence="7 8" id="KW-0482">Metalloprotease</keyword>
<keyword evidence="8" id="KW-0472">Membrane</keyword>
<dbReference type="PANTHER" id="PTHR21711:SF0">
    <property type="entry name" value="MITOCHONDRIAL INNER MEMBRANE PROTEASE ATP23 HOMOLOG"/>
    <property type="match status" value="1"/>
</dbReference>
<proteinExistence type="inferred from homology"/>
<name>A0A507CXI9_9FUNG</name>
<keyword evidence="4 8" id="KW-0645">Protease</keyword>
<comment type="similarity">
    <text evidence="2 8">Belongs to the peptidase M76 family.</text>
</comment>
<comment type="caution">
    <text evidence="9">The sequence shown here is derived from an EMBL/GenBank/DDBJ whole genome shotgun (WGS) entry which is preliminary data.</text>
</comment>
<reference evidence="9 10" key="1">
    <citation type="journal article" date="2019" name="Sci. Rep.">
        <title>Comparative genomics of chytrid fungi reveal insights into the obligate biotrophic and pathogenic lifestyle of Synchytrium endobioticum.</title>
        <authorList>
            <person name="van de Vossenberg B.T.L.H."/>
            <person name="Warris S."/>
            <person name="Nguyen H.D.T."/>
            <person name="van Gent-Pelzer M.P.E."/>
            <person name="Joly D.L."/>
            <person name="van de Geest H.C."/>
            <person name="Bonants P.J.M."/>
            <person name="Smith D.S."/>
            <person name="Levesque C.A."/>
            <person name="van der Lee T.A.J."/>
        </authorList>
    </citation>
    <scope>NUCLEOTIDE SEQUENCE [LARGE SCALE GENOMIC DNA]</scope>
    <source>
        <strain evidence="9 10">LEV6574</strain>
    </source>
</reference>
<dbReference type="EMBL" id="QEAM01000205">
    <property type="protein sequence ID" value="TPX43904.1"/>
    <property type="molecule type" value="Genomic_DNA"/>
</dbReference>
<dbReference type="EC" id="3.4.24.-" evidence="8"/>
<dbReference type="GO" id="GO:0005743">
    <property type="term" value="C:mitochondrial inner membrane"/>
    <property type="evidence" value="ECO:0007669"/>
    <property type="project" value="UniProtKB-SubCell"/>
</dbReference>
<accession>A0A507CXI9</accession>
<dbReference type="InterPro" id="IPR019165">
    <property type="entry name" value="Peptidase_M76_ATP23"/>
</dbReference>
<evidence type="ECO:0000256" key="2">
    <source>
        <dbReference type="ARBA" id="ARBA00009915"/>
    </source>
</evidence>
<evidence type="ECO:0000313" key="10">
    <source>
        <dbReference type="Proteomes" id="UP000320475"/>
    </source>
</evidence>
<evidence type="ECO:0000256" key="8">
    <source>
        <dbReference type="RuleBase" id="RU364057"/>
    </source>
</evidence>
<sequence>MTDPPPQPPAPAPSDDVAFTRWRAAISSLLAPAPPLHQEHTAVQEQEHARCQKWKAYLLQHSPIVSFLATALPSPLHDSHYVCMPCPPSISGGFAPQIGIVLCQNRLVSQRHMEDTLAHELVHVYDHETTDVSWARCEQYACSEIRAAMLSGECRFMRELRRGFVQLNKGHQSCVRRRAALALSNVPHCQGENVAEDAIRNVWAKCFSDTAPFDEIY</sequence>
<dbReference type="GO" id="GO:0004222">
    <property type="term" value="F:metalloendopeptidase activity"/>
    <property type="evidence" value="ECO:0007669"/>
    <property type="project" value="InterPro"/>
</dbReference>
<keyword evidence="8" id="KW-0999">Mitochondrion inner membrane</keyword>
<dbReference type="PANTHER" id="PTHR21711">
    <property type="entry name" value="MITOCHONDRIAL INNER MEMBRANE PROTEASE"/>
    <property type="match status" value="1"/>
</dbReference>
<gene>
    <name evidence="9" type="ORF">SeLEV6574_g04811</name>
</gene>
<comment type="function">
    <text evidence="8">Has a dual role in the assembly of mitochondrial ATPase.</text>
</comment>
<evidence type="ECO:0000256" key="3">
    <source>
        <dbReference type="ARBA" id="ARBA00014615"/>
    </source>
</evidence>
<keyword evidence="6 8" id="KW-0378">Hydrolase</keyword>
<evidence type="ECO:0000256" key="7">
    <source>
        <dbReference type="ARBA" id="ARBA00023049"/>
    </source>
</evidence>
<evidence type="ECO:0000256" key="4">
    <source>
        <dbReference type="ARBA" id="ARBA00022670"/>
    </source>
</evidence>
<dbReference type="GO" id="GO:0034982">
    <property type="term" value="P:mitochondrial protein processing"/>
    <property type="evidence" value="ECO:0007669"/>
    <property type="project" value="TreeGrafter"/>
</dbReference>